<dbReference type="Proteomes" id="UP000516370">
    <property type="component" value="Chromosome"/>
</dbReference>
<reference evidence="1 2" key="1">
    <citation type="submission" date="2020-09" db="EMBL/GenBank/DDBJ databases">
        <title>Complete genome sequence of an Arctic sea ice bacterium Marinomonas arctica BSI20414.</title>
        <authorList>
            <person name="Liao L."/>
            <person name="Chen B."/>
        </authorList>
    </citation>
    <scope>NUCLEOTIDE SEQUENCE [LARGE SCALE GENOMIC DNA]</scope>
    <source>
        <strain evidence="1 2">BSI20414</strain>
    </source>
</reference>
<dbReference type="EMBL" id="CP061081">
    <property type="protein sequence ID" value="QNT07767.1"/>
    <property type="molecule type" value="Genomic_DNA"/>
</dbReference>
<sequence length="165" mass="18875">MLRFSAKKSLQQIENKAGTLSLNFTPKRNYHYEMLSGKWIKTGDTKIPNTMSHMSKESLNKHFHSHGQKHGGFTAADDWSISQQQHLNRTLVGNQSTLNTSINVGRITSVTRSNDITTVHANDVTTTSLDKHNQQWMKQPKLESHKKFAKAKFEEQKNYHLKGID</sequence>
<evidence type="ECO:0000313" key="2">
    <source>
        <dbReference type="Proteomes" id="UP000516370"/>
    </source>
</evidence>
<protein>
    <submittedName>
        <fullName evidence="1">Uncharacterized protein</fullName>
    </submittedName>
</protein>
<proteinExistence type="predicted"/>
<dbReference type="AlphaFoldDB" id="A0A7H1JBA1"/>
<accession>A0A7H1JBA1</accession>
<gene>
    <name evidence="1" type="ORF">IBG28_09295</name>
</gene>
<evidence type="ECO:0000313" key="1">
    <source>
        <dbReference type="EMBL" id="QNT07767.1"/>
    </source>
</evidence>
<name>A0A7H1JBA1_9GAMM</name>
<dbReference type="RefSeq" id="WP_111607589.1">
    <property type="nucleotide sequence ID" value="NZ_BMLJ01000006.1"/>
</dbReference>
<dbReference type="KEGG" id="mard:IBG28_09295"/>
<organism evidence="1 2">
    <name type="scientific">Marinomonas arctica</name>
    <dbReference type="NCBI Taxonomy" id="383750"/>
    <lineage>
        <taxon>Bacteria</taxon>
        <taxon>Pseudomonadati</taxon>
        <taxon>Pseudomonadota</taxon>
        <taxon>Gammaproteobacteria</taxon>
        <taxon>Oceanospirillales</taxon>
        <taxon>Oceanospirillaceae</taxon>
        <taxon>Marinomonas</taxon>
    </lineage>
</organism>
<keyword evidence="2" id="KW-1185">Reference proteome</keyword>